<dbReference type="GeneID" id="27348734"/>
<feature type="domain" description="DUF7730" evidence="3">
    <location>
        <begin position="61"/>
        <end position="221"/>
    </location>
</feature>
<dbReference type="EMBL" id="KN847044">
    <property type="protein sequence ID" value="KIW26446.1"/>
    <property type="molecule type" value="Genomic_DNA"/>
</dbReference>
<feature type="coiled-coil region" evidence="1">
    <location>
        <begin position="268"/>
        <end position="309"/>
    </location>
</feature>
<name>A0A0D1ZF72_9EURO</name>
<evidence type="ECO:0000313" key="4">
    <source>
        <dbReference type="EMBL" id="KIW26446.1"/>
    </source>
</evidence>
<dbReference type="InterPro" id="IPR056632">
    <property type="entry name" value="DUF7730"/>
</dbReference>
<evidence type="ECO:0000256" key="1">
    <source>
        <dbReference type="SAM" id="Coils"/>
    </source>
</evidence>
<feature type="compositionally biased region" description="Low complexity" evidence="2">
    <location>
        <begin position="46"/>
        <end position="59"/>
    </location>
</feature>
<keyword evidence="5" id="KW-1185">Reference proteome</keyword>
<feature type="region of interest" description="Disordered" evidence="2">
    <location>
        <begin position="1"/>
        <end position="59"/>
    </location>
</feature>
<gene>
    <name evidence="4" type="ORF">PV07_09540</name>
</gene>
<dbReference type="RefSeq" id="XP_016246662.1">
    <property type="nucleotide sequence ID" value="XM_016396806.1"/>
</dbReference>
<organism evidence="4 5">
    <name type="scientific">Cladophialophora immunda</name>
    <dbReference type="NCBI Taxonomy" id="569365"/>
    <lineage>
        <taxon>Eukaryota</taxon>
        <taxon>Fungi</taxon>
        <taxon>Dikarya</taxon>
        <taxon>Ascomycota</taxon>
        <taxon>Pezizomycotina</taxon>
        <taxon>Eurotiomycetes</taxon>
        <taxon>Chaetothyriomycetidae</taxon>
        <taxon>Chaetothyriales</taxon>
        <taxon>Herpotrichiellaceae</taxon>
        <taxon>Cladophialophora</taxon>
    </lineage>
</organism>
<dbReference type="Proteomes" id="UP000054466">
    <property type="component" value="Unassembled WGS sequence"/>
</dbReference>
<dbReference type="VEuPathDB" id="FungiDB:PV07_09540"/>
<dbReference type="PANTHER" id="PTHR38790">
    <property type="entry name" value="2EXR DOMAIN-CONTAINING PROTEIN-RELATED"/>
    <property type="match status" value="1"/>
</dbReference>
<evidence type="ECO:0000259" key="3">
    <source>
        <dbReference type="Pfam" id="PF24864"/>
    </source>
</evidence>
<dbReference type="STRING" id="569365.A0A0D1ZF72"/>
<dbReference type="HOGENOM" id="CLU_794538_0_0_1"/>
<dbReference type="OrthoDB" id="4757095at2759"/>
<dbReference type="PANTHER" id="PTHR38790:SF8">
    <property type="entry name" value="F-BOX DOMAIN-CONTAINING PROTEIN"/>
    <property type="match status" value="1"/>
</dbReference>
<accession>A0A0D1ZF72</accession>
<keyword evidence="1" id="KW-0175">Coiled coil</keyword>
<dbReference type="AlphaFoldDB" id="A0A0D1ZF72"/>
<dbReference type="Pfam" id="PF24864">
    <property type="entry name" value="DUF7730"/>
    <property type="match status" value="1"/>
</dbReference>
<evidence type="ECO:0000313" key="5">
    <source>
        <dbReference type="Proteomes" id="UP000054466"/>
    </source>
</evidence>
<protein>
    <recommendedName>
        <fullName evidence="3">DUF7730 domain-containing protein</fullName>
    </recommendedName>
</protein>
<sequence>MSSSKRNRMLPHRNRQHVLRPVPQPRGPPAPRPQAETRRPPTAPIAKAPRSAPSRSSKPFSFFKLPGEIRNRIYDLIIPEARVIISANHPQKELQLMKQREPFKKHKPSPHRLLGQFTSNATEIGLLLSCRQMNREVVKFIYSRTTFCFDRIVVLRSFLKTIPAEAHASIQALEITHVGYAEPNWLADRRWKLRHDAKWAMVLRQIRHQVTALRHLTLDVTFFDWPCRLDVSEKWARPFLELAGDGLQRVDITLTHERFHPFKVAATAKELENKMVSAEARKTRRRDEKLKMEMERKRLEESKRKATKALKIKLPPGDNTPSLNMGNKKVVKSKGLEQYAVAQPPVAYC</sequence>
<evidence type="ECO:0000256" key="2">
    <source>
        <dbReference type="SAM" id="MobiDB-lite"/>
    </source>
</evidence>
<proteinExistence type="predicted"/>
<feature type="compositionally biased region" description="Pro residues" evidence="2">
    <location>
        <begin position="22"/>
        <end position="32"/>
    </location>
</feature>
<feature type="compositionally biased region" description="Basic residues" evidence="2">
    <location>
        <begin position="1"/>
        <end position="18"/>
    </location>
</feature>
<reference evidence="4 5" key="1">
    <citation type="submission" date="2015-01" db="EMBL/GenBank/DDBJ databases">
        <title>The Genome Sequence of Cladophialophora immunda CBS83496.</title>
        <authorList>
            <consortium name="The Broad Institute Genomics Platform"/>
            <person name="Cuomo C."/>
            <person name="de Hoog S."/>
            <person name="Gorbushina A."/>
            <person name="Stielow B."/>
            <person name="Teixiera M."/>
            <person name="Abouelleil A."/>
            <person name="Chapman S.B."/>
            <person name="Priest M."/>
            <person name="Young S.K."/>
            <person name="Wortman J."/>
            <person name="Nusbaum C."/>
            <person name="Birren B."/>
        </authorList>
    </citation>
    <scope>NUCLEOTIDE SEQUENCE [LARGE SCALE GENOMIC DNA]</scope>
    <source>
        <strain evidence="4 5">CBS 83496</strain>
    </source>
</reference>